<proteinExistence type="predicted"/>
<dbReference type="PROSITE" id="PS00409">
    <property type="entry name" value="PROKAR_NTER_METHYL"/>
    <property type="match status" value="1"/>
</dbReference>
<comment type="caution">
    <text evidence="2">The sequence shown here is derived from an EMBL/GenBank/DDBJ whole genome shotgun (WGS) entry which is preliminary data.</text>
</comment>
<feature type="transmembrane region" description="Helical" evidence="1">
    <location>
        <begin position="12"/>
        <end position="33"/>
    </location>
</feature>
<dbReference type="AlphaFoldDB" id="A0A839US69"/>
<dbReference type="Proteomes" id="UP000559987">
    <property type="component" value="Unassembled WGS sequence"/>
</dbReference>
<keyword evidence="1" id="KW-0472">Membrane</keyword>
<sequence>MTMRECQRGVSLIELIVFIVVVSIALVAFIKVFNQSVINSVDPIVQITGLELAQSKLDEVLARKFDENTPTGGVPACGSAEPGASACAGISADAGYDDVGDFNGQVDTAVAGYSVATTVVNAGADLGLAADQARRITVVVSLPNGETVQLATYKVNF</sequence>
<keyword evidence="1" id="KW-1133">Transmembrane helix</keyword>
<keyword evidence="3" id="KW-1185">Reference proteome</keyword>
<protein>
    <submittedName>
        <fullName evidence="2">MSHA pilin protein MshD</fullName>
    </submittedName>
</protein>
<organism evidence="2 3">
    <name type="scientific">Simiduia aestuariiviva</name>
    <dbReference type="NCBI Taxonomy" id="1510459"/>
    <lineage>
        <taxon>Bacteria</taxon>
        <taxon>Pseudomonadati</taxon>
        <taxon>Pseudomonadota</taxon>
        <taxon>Gammaproteobacteria</taxon>
        <taxon>Cellvibrionales</taxon>
        <taxon>Cellvibrionaceae</taxon>
        <taxon>Simiduia</taxon>
    </lineage>
</organism>
<dbReference type="EMBL" id="JACHXZ010000002">
    <property type="protein sequence ID" value="MBB3168756.1"/>
    <property type="molecule type" value="Genomic_DNA"/>
</dbReference>
<evidence type="ECO:0000313" key="2">
    <source>
        <dbReference type="EMBL" id="MBB3168756.1"/>
    </source>
</evidence>
<evidence type="ECO:0000256" key="1">
    <source>
        <dbReference type="SAM" id="Phobius"/>
    </source>
</evidence>
<keyword evidence="1" id="KW-0812">Transmembrane</keyword>
<gene>
    <name evidence="2" type="ORF">FHS30_001940</name>
</gene>
<reference evidence="2 3" key="1">
    <citation type="submission" date="2020-08" db="EMBL/GenBank/DDBJ databases">
        <title>Genomic Encyclopedia of Type Strains, Phase III (KMG-III): the genomes of soil and plant-associated and newly described type strains.</title>
        <authorList>
            <person name="Whitman W."/>
        </authorList>
    </citation>
    <scope>NUCLEOTIDE SEQUENCE [LARGE SCALE GENOMIC DNA]</scope>
    <source>
        <strain evidence="2 3">CECT 8571</strain>
    </source>
</reference>
<evidence type="ECO:0000313" key="3">
    <source>
        <dbReference type="Proteomes" id="UP000559987"/>
    </source>
</evidence>
<dbReference type="RefSeq" id="WP_246341231.1">
    <property type="nucleotide sequence ID" value="NZ_JACHXZ010000002.1"/>
</dbReference>
<dbReference type="InterPro" id="IPR012902">
    <property type="entry name" value="N_methyl_site"/>
</dbReference>
<name>A0A839US69_9GAMM</name>
<accession>A0A839US69</accession>
<dbReference type="Pfam" id="PF07963">
    <property type="entry name" value="N_methyl"/>
    <property type="match status" value="1"/>
</dbReference>